<dbReference type="PANTHER" id="PTHR35580:SF1">
    <property type="entry name" value="PHYTASE-LIKE DOMAIN-CONTAINING PROTEIN"/>
    <property type="match status" value="1"/>
</dbReference>
<dbReference type="Proteomes" id="UP000321580">
    <property type="component" value="Unassembled WGS sequence"/>
</dbReference>
<proteinExistence type="predicted"/>
<dbReference type="AlphaFoldDB" id="A0A5C6RLL6"/>
<evidence type="ECO:0000313" key="2">
    <source>
        <dbReference type="Proteomes" id="UP000321580"/>
    </source>
</evidence>
<accession>A0A5C6RLL6</accession>
<organism evidence="1 2">
    <name type="scientific">Phaeodactylibacter luteus</name>
    <dbReference type="NCBI Taxonomy" id="1564516"/>
    <lineage>
        <taxon>Bacteria</taxon>
        <taxon>Pseudomonadati</taxon>
        <taxon>Bacteroidota</taxon>
        <taxon>Saprospiria</taxon>
        <taxon>Saprospirales</taxon>
        <taxon>Haliscomenobacteraceae</taxon>
        <taxon>Phaeodactylibacter</taxon>
    </lineage>
</organism>
<dbReference type="InterPro" id="IPR011047">
    <property type="entry name" value="Quinoprotein_ADH-like_sf"/>
</dbReference>
<dbReference type="PANTHER" id="PTHR35580">
    <property type="entry name" value="CELL SURFACE GLYCOPROTEIN (S-LAYER PROTEIN)-LIKE PROTEIN"/>
    <property type="match status" value="1"/>
</dbReference>
<dbReference type="InterPro" id="IPR052918">
    <property type="entry name" value="Motility_Chemotaxis_Reg"/>
</dbReference>
<comment type="caution">
    <text evidence="1">The sequence shown here is derived from an EMBL/GenBank/DDBJ whole genome shotgun (WGS) entry which is preliminary data.</text>
</comment>
<dbReference type="OrthoDB" id="9811934at2"/>
<reference evidence="1 2" key="1">
    <citation type="submission" date="2019-08" db="EMBL/GenBank/DDBJ databases">
        <title>Genome of Phaeodactylibacter luteus.</title>
        <authorList>
            <person name="Bowman J.P."/>
        </authorList>
    </citation>
    <scope>NUCLEOTIDE SEQUENCE [LARGE SCALE GENOMIC DNA]</scope>
    <source>
        <strain evidence="1 2">KCTC 42180</strain>
    </source>
</reference>
<name>A0A5C6RLL6_9BACT</name>
<dbReference type="RefSeq" id="WP_147167348.1">
    <property type="nucleotide sequence ID" value="NZ_VOOR01000017.1"/>
</dbReference>
<evidence type="ECO:0000313" key="1">
    <source>
        <dbReference type="EMBL" id="TXB63281.1"/>
    </source>
</evidence>
<sequence>MKETLIFLALLLGSYKNGGAQNWPAVFLTDGDANEAILALQPLPDDGWASAGLFTGSSPFPGQPGSQGRADLFLARYNEAGQLLWSVQGGESENEEVSGLALHPSGDLVLSGAFWGSLTLGDTTLQAGSSLRALFIACFSPEGTLRRAYKIGGEGLKDLAGLHFLPDTSMVISGYFEASLELPDTILQSQAEPGSTSLFAARLSPNGQALWVQQAGTFGNIRIQSMAVAPDGQINVGGNFDNEIELAGTTLDAGFFNQDVFLAALSPEGNWLWARDLGGVIDDELTAMATDAEGNVYAAGNIVGVMTLADTLSIQSSNGNADIFLVKYLANGQPAWARALGGPDVQAGASLAVNDDNVVVLGGSFQGPINFDGISADAGTDGASWGLTSAFRASDGSTRWLVPIPADLLGLTQALSFRSNGQLLAGGTFGQTAMFDGLTFSSEGNTSAFTALLNPVLTPASARLHTPSRLKAFPNPTSGWVTLQGLTRQSPIRWFDKLGRPVQPPRAGLAFDLTGYPPGAYFVVAGQQRAQVLLLR</sequence>
<keyword evidence="2" id="KW-1185">Reference proteome</keyword>
<protein>
    <recommendedName>
        <fullName evidence="3">T9SS type A sorting domain-containing protein</fullName>
    </recommendedName>
</protein>
<dbReference type="SUPFAM" id="SSF63829">
    <property type="entry name" value="Calcium-dependent phosphotriesterase"/>
    <property type="match status" value="1"/>
</dbReference>
<dbReference type="Gene3D" id="2.80.10.50">
    <property type="match status" value="1"/>
</dbReference>
<gene>
    <name evidence="1" type="ORF">FRY97_09890</name>
</gene>
<dbReference type="EMBL" id="VOOR01000017">
    <property type="protein sequence ID" value="TXB63281.1"/>
    <property type="molecule type" value="Genomic_DNA"/>
</dbReference>
<evidence type="ECO:0008006" key="3">
    <source>
        <dbReference type="Google" id="ProtNLM"/>
    </source>
</evidence>
<dbReference type="SUPFAM" id="SSF50998">
    <property type="entry name" value="Quinoprotein alcohol dehydrogenase-like"/>
    <property type="match status" value="1"/>
</dbReference>